<keyword evidence="1" id="KW-0812">Transmembrane</keyword>
<name>A0A847UB88_9EURY</name>
<evidence type="ECO:0000313" key="2">
    <source>
        <dbReference type="EMBL" id="NLV10675.1"/>
    </source>
</evidence>
<protein>
    <submittedName>
        <fullName evidence="2">Uncharacterized protein</fullName>
    </submittedName>
</protein>
<keyword evidence="1" id="KW-0472">Membrane</keyword>
<feature type="transmembrane region" description="Helical" evidence="1">
    <location>
        <begin position="89"/>
        <end position="109"/>
    </location>
</feature>
<gene>
    <name evidence="2" type="ORF">GOC74_12140</name>
</gene>
<dbReference type="AlphaFoldDB" id="A0A847UB88"/>
<reference evidence="2" key="1">
    <citation type="submission" date="2019-12" db="EMBL/GenBank/DDBJ databases">
        <title>Whole-genome sequence of Halomicrobium mukohataei pws1.</title>
        <authorList>
            <person name="Verma D.K."/>
            <person name="Gopal K."/>
            <person name="Prasad E.S."/>
        </authorList>
    </citation>
    <scope>NUCLEOTIDE SEQUENCE</scope>
    <source>
        <strain evidence="2">Pws1</strain>
    </source>
</reference>
<dbReference type="Proteomes" id="UP000608662">
    <property type="component" value="Unassembled WGS sequence"/>
</dbReference>
<evidence type="ECO:0000256" key="1">
    <source>
        <dbReference type="SAM" id="Phobius"/>
    </source>
</evidence>
<sequence>MVDWRQFFRADGYRLDFGRIAEVGVGTVASAVFTGVVSVILGLADLPISLLSGLADFLGRFVDVRILAPEVVRAAFASAGDFVRQSGPAGYIVALGIVLVTTYIIAEVVSRVR</sequence>
<organism evidence="2 3">
    <name type="scientific">Halomicrobium mukohataei</name>
    <dbReference type="NCBI Taxonomy" id="57705"/>
    <lineage>
        <taxon>Archaea</taxon>
        <taxon>Methanobacteriati</taxon>
        <taxon>Methanobacteriota</taxon>
        <taxon>Stenosarchaea group</taxon>
        <taxon>Halobacteria</taxon>
        <taxon>Halobacteriales</taxon>
        <taxon>Haloarculaceae</taxon>
        <taxon>Halomicrobium</taxon>
    </lineage>
</organism>
<dbReference type="RefSeq" id="WP_170094346.1">
    <property type="nucleotide sequence ID" value="NZ_WOYG01000001.1"/>
</dbReference>
<accession>A0A847UB88</accession>
<evidence type="ECO:0000313" key="3">
    <source>
        <dbReference type="Proteomes" id="UP000608662"/>
    </source>
</evidence>
<comment type="caution">
    <text evidence="2">The sequence shown here is derived from an EMBL/GenBank/DDBJ whole genome shotgun (WGS) entry which is preliminary data.</text>
</comment>
<keyword evidence="1" id="KW-1133">Transmembrane helix</keyword>
<feature type="transmembrane region" description="Helical" evidence="1">
    <location>
        <begin position="20"/>
        <end position="44"/>
    </location>
</feature>
<dbReference type="EMBL" id="WOYG01000001">
    <property type="protein sequence ID" value="NLV10675.1"/>
    <property type="molecule type" value="Genomic_DNA"/>
</dbReference>
<proteinExistence type="predicted"/>